<dbReference type="GO" id="GO:0009279">
    <property type="term" value="C:cell outer membrane"/>
    <property type="evidence" value="ECO:0007669"/>
    <property type="project" value="UniProtKB-SubCell"/>
</dbReference>
<keyword evidence="7" id="KW-0732">Signal</keyword>
<sequence>MSIVAIPRVLPAGGRAGQLPRLAPLLLGCTALVALVPASVAAQEGATVDLETIEVQAEESIDDSATIVATELSAGGKLSGEILDIPASVSVITSREIEQRGAKDVEQVLQYTAGVVTDFYGSDDRYDFFKIRGFDAYTYRDGLSLGSPFGNVREEPFAFDRVEVVRGASSTLFGVSDPGGMVNFVTKTPKHERFGSVSGTVGSWEHVEVGVDFGDNITADDTLSYRFAAKIQDSERYYDQSRDDEQFAQLGLSWRPSAATTLTVVGDYLNRDATPGSGGQPVGAGLNRGLFFGEPDFNYQSVERTTLNVMFDHDFGNGLSVHSNTRYSDAKTDWGYAYISGTVSVEDTIAARAFFANDRAETTFITDARLQYEATFGLVESKTVLGAEYADTSTDNATWWTPAPNIDWRNPVYTGGIDLSAISPFASTRTDHDNRAVYVQEELRLADRLILNAGLRYDDLETTERNVLSGLSQSGDFGETTLRAGATYKITPDLSAYASYAESAVPAGVGVEPELGEQYELGMKYRPFGARTLVTAAIYDLTKSNITRTDPFGNPSTIGEVRVRGVDLEAKAELIRNVSLTAAYSYMDAEIVENGGDGTEGNRPSLVPEHLASLWVNYTLEGAGRRGDTTFGLGARYTGSYFFDDANTQSSDSHVVLDANMSYEVSENTELALNVTNLLNEKHVAYGGFGADFYNPGRAAYLTLRHSW</sequence>
<dbReference type="InterPro" id="IPR039426">
    <property type="entry name" value="TonB-dep_rcpt-like"/>
</dbReference>
<keyword evidence="13 14" id="KW-0998">Cell outer membrane</keyword>
<dbReference type="InterPro" id="IPR010105">
    <property type="entry name" value="TonB_sidphr_rcpt"/>
</dbReference>
<dbReference type="Proteomes" id="UP000017819">
    <property type="component" value="Unassembled WGS sequence"/>
</dbReference>
<dbReference type="Gene3D" id="2.170.130.10">
    <property type="entry name" value="TonB-dependent receptor, plug domain"/>
    <property type="match status" value="1"/>
</dbReference>
<dbReference type="PROSITE" id="PS00430">
    <property type="entry name" value="TONB_DEPENDENT_REC_1"/>
    <property type="match status" value="1"/>
</dbReference>
<dbReference type="RefSeq" id="WP_023432483.1">
    <property type="nucleotide sequence ID" value="NZ_AWXZ01000031.1"/>
</dbReference>
<dbReference type="SUPFAM" id="SSF56935">
    <property type="entry name" value="Porins"/>
    <property type="match status" value="1"/>
</dbReference>
<evidence type="ECO:0000256" key="5">
    <source>
        <dbReference type="ARBA" id="ARBA00022496"/>
    </source>
</evidence>
<dbReference type="GO" id="GO:0015344">
    <property type="term" value="F:siderophore uptake transmembrane transporter activity"/>
    <property type="evidence" value="ECO:0007669"/>
    <property type="project" value="TreeGrafter"/>
</dbReference>
<dbReference type="PATRIC" id="fig|631454.5.peg.2322"/>
<evidence type="ECO:0000256" key="4">
    <source>
        <dbReference type="ARBA" id="ARBA00022452"/>
    </source>
</evidence>
<keyword evidence="20" id="KW-1185">Reference proteome</keyword>
<evidence type="ECO:0000259" key="17">
    <source>
        <dbReference type="Pfam" id="PF00593"/>
    </source>
</evidence>
<dbReference type="CDD" id="cd01347">
    <property type="entry name" value="ligand_gated_channel"/>
    <property type="match status" value="1"/>
</dbReference>
<evidence type="ECO:0000313" key="20">
    <source>
        <dbReference type="Proteomes" id="UP000017819"/>
    </source>
</evidence>
<dbReference type="InterPro" id="IPR000531">
    <property type="entry name" value="Beta-barrel_TonB"/>
</dbReference>
<evidence type="ECO:0000256" key="16">
    <source>
        <dbReference type="RuleBase" id="RU003357"/>
    </source>
</evidence>
<keyword evidence="9" id="KW-0406">Ion transport</keyword>
<evidence type="ECO:0000256" key="3">
    <source>
        <dbReference type="ARBA" id="ARBA00022448"/>
    </source>
</evidence>
<evidence type="ECO:0000256" key="15">
    <source>
        <dbReference type="PROSITE-ProRule" id="PRU10143"/>
    </source>
</evidence>
<dbReference type="STRING" id="631454.N177_2354"/>
<dbReference type="OrthoDB" id="9760333at2"/>
<name>V4RMT2_9HYPH</name>
<dbReference type="GO" id="GO:0015891">
    <property type="term" value="P:siderophore transport"/>
    <property type="evidence" value="ECO:0007669"/>
    <property type="project" value="InterPro"/>
</dbReference>
<evidence type="ECO:0000256" key="13">
    <source>
        <dbReference type="ARBA" id="ARBA00023237"/>
    </source>
</evidence>
<dbReference type="InterPro" id="IPR036942">
    <property type="entry name" value="Beta-barrel_TonB_sf"/>
</dbReference>
<dbReference type="eggNOG" id="COG4773">
    <property type="taxonomic scope" value="Bacteria"/>
</dbReference>
<dbReference type="EMBL" id="AWXZ01000031">
    <property type="protein sequence ID" value="ESR24520.1"/>
    <property type="molecule type" value="Genomic_DNA"/>
</dbReference>
<evidence type="ECO:0000256" key="8">
    <source>
        <dbReference type="ARBA" id="ARBA00023004"/>
    </source>
</evidence>
<feature type="short sequence motif" description="TonB box" evidence="15">
    <location>
        <begin position="52"/>
        <end position="58"/>
    </location>
</feature>
<comment type="similarity">
    <text evidence="2 14 16">Belongs to the TonB-dependent receptor family.</text>
</comment>
<evidence type="ECO:0000256" key="11">
    <source>
        <dbReference type="ARBA" id="ARBA00023136"/>
    </source>
</evidence>
<dbReference type="InterPro" id="IPR012910">
    <property type="entry name" value="Plug_dom"/>
</dbReference>
<feature type="domain" description="TonB-dependent receptor-like beta-barrel" evidence="17">
    <location>
        <begin position="254"/>
        <end position="678"/>
    </location>
</feature>
<evidence type="ECO:0000256" key="12">
    <source>
        <dbReference type="ARBA" id="ARBA00023170"/>
    </source>
</evidence>
<dbReference type="Gene3D" id="2.40.170.20">
    <property type="entry name" value="TonB-dependent receptor, beta-barrel domain"/>
    <property type="match status" value="1"/>
</dbReference>
<evidence type="ECO:0000313" key="19">
    <source>
        <dbReference type="EMBL" id="ESR24520.1"/>
    </source>
</evidence>
<protein>
    <submittedName>
        <fullName evidence="19">Ferrichrome-iron receptor</fullName>
    </submittedName>
</protein>
<keyword evidence="10 15" id="KW-0798">TonB box</keyword>
<dbReference type="AlphaFoldDB" id="V4RMT2"/>
<dbReference type="InterPro" id="IPR010916">
    <property type="entry name" value="TonB_box_CS"/>
</dbReference>
<evidence type="ECO:0000256" key="2">
    <source>
        <dbReference type="ARBA" id="ARBA00009810"/>
    </source>
</evidence>
<dbReference type="InterPro" id="IPR037066">
    <property type="entry name" value="Plug_dom_sf"/>
</dbReference>
<keyword evidence="4 14" id="KW-1134">Transmembrane beta strand</keyword>
<dbReference type="Pfam" id="PF00593">
    <property type="entry name" value="TonB_dep_Rec_b-barrel"/>
    <property type="match status" value="1"/>
</dbReference>
<feature type="domain" description="TonB-dependent receptor plug" evidence="18">
    <location>
        <begin position="83"/>
        <end position="180"/>
    </location>
</feature>
<reference evidence="19 20" key="1">
    <citation type="journal article" date="2014" name="Genome Announc.">
        <title>Draft Genome Sequence of Lutibaculum baratangense Strain AMV1T, Isolated from a Mud Volcano in Andamans, India.</title>
        <authorList>
            <person name="Singh A."/>
            <person name="Sreenivas A."/>
            <person name="Sathyanarayana Reddy G."/>
            <person name="Pinnaka A.K."/>
            <person name="Shivaji S."/>
        </authorList>
    </citation>
    <scope>NUCLEOTIDE SEQUENCE [LARGE SCALE GENOMIC DNA]</scope>
    <source>
        <strain evidence="19 20">AMV1</strain>
    </source>
</reference>
<evidence type="ECO:0000256" key="10">
    <source>
        <dbReference type="ARBA" id="ARBA00023077"/>
    </source>
</evidence>
<evidence type="ECO:0000256" key="1">
    <source>
        <dbReference type="ARBA" id="ARBA00004571"/>
    </source>
</evidence>
<evidence type="ECO:0000256" key="6">
    <source>
        <dbReference type="ARBA" id="ARBA00022692"/>
    </source>
</evidence>
<comment type="subcellular location">
    <subcellularLocation>
        <location evidence="1 14">Cell outer membrane</location>
        <topology evidence="1 14">Multi-pass membrane protein</topology>
    </subcellularLocation>
</comment>
<dbReference type="PANTHER" id="PTHR32552">
    <property type="entry name" value="FERRICHROME IRON RECEPTOR-RELATED"/>
    <property type="match status" value="1"/>
</dbReference>
<organism evidence="19 20">
    <name type="scientific">Lutibaculum baratangense AMV1</name>
    <dbReference type="NCBI Taxonomy" id="631454"/>
    <lineage>
        <taxon>Bacteria</taxon>
        <taxon>Pseudomonadati</taxon>
        <taxon>Pseudomonadota</taxon>
        <taxon>Alphaproteobacteria</taxon>
        <taxon>Hyphomicrobiales</taxon>
        <taxon>Tepidamorphaceae</taxon>
        <taxon>Lutibaculum</taxon>
    </lineage>
</organism>
<dbReference type="PROSITE" id="PS52016">
    <property type="entry name" value="TONB_DEPENDENT_REC_3"/>
    <property type="match status" value="1"/>
</dbReference>
<evidence type="ECO:0000259" key="18">
    <source>
        <dbReference type="Pfam" id="PF07715"/>
    </source>
</evidence>
<keyword evidence="12 19" id="KW-0675">Receptor</keyword>
<keyword evidence="5" id="KW-0410">Iron transport</keyword>
<keyword evidence="11 14" id="KW-0472">Membrane</keyword>
<evidence type="ECO:0000256" key="9">
    <source>
        <dbReference type="ARBA" id="ARBA00023065"/>
    </source>
</evidence>
<evidence type="ECO:0000256" key="7">
    <source>
        <dbReference type="ARBA" id="ARBA00022729"/>
    </source>
</evidence>
<keyword evidence="8" id="KW-0408">Iron</keyword>
<dbReference type="GO" id="GO:0038023">
    <property type="term" value="F:signaling receptor activity"/>
    <property type="evidence" value="ECO:0007669"/>
    <property type="project" value="InterPro"/>
</dbReference>
<evidence type="ECO:0000256" key="14">
    <source>
        <dbReference type="PROSITE-ProRule" id="PRU01360"/>
    </source>
</evidence>
<gene>
    <name evidence="19" type="ORF">N177_2354</name>
</gene>
<keyword evidence="6 14" id="KW-0812">Transmembrane</keyword>
<accession>V4RMT2</accession>
<comment type="caution">
    <text evidence="19">The sequence shown here is derived from an EMBL/GenBank/DDBJ whole genome shotgun (WGS) entry which is preliminary data.</text>
</comment>
<dbReference type="Pfam" id="PF07715">
    <property type="entry name" value="Plug"/>
    <property type="match status" value="1"/>
</dbReference>
<dbReference type="PANTHER" id="PTHR32552:SF68">
    <property type="entry name" value="FERRICHROME OUTER MEMBRANE TRANSPORTER_PHAGE RECEPTOR"/>
    <property type="match status" value="1"/>
</dbReference>
<dbReference type="NCBIfam" id="TIGR01783">
    <property type="entry name" value="TonB-siderophor"/>
    <property type="match status" value="1"/>
</dbReference>
<proteinExistence type="inferred from homology"/>
<keyword evidence="3 14" id="KW-0813">Transport</keyword>